<dbReference type="eggNOG" id="COG2207">
    <property type="taxonomic scope" value="Bacteria"/>
</dbReference>
<dbReference type="Gene3D" id="1.10.10.60">
    <property type="entry name" value="Homeodomain-like"/>
    <property type="match status" value="1"/>
</dbReference>
<dbReference type="GO" id="GO:0043565">
    <property type="term" value="F:sequence-specific DNA binding"/>
    <property type="evidence" value="ECO:0007669"/>
    <property type="project" value="InterPro"/>
</dbReference>
<dbReference type="SMART" id="SM00342">
    <property type="entry name" value="HTH_ARAC"/>
    <property type="match status" value="1"/>
</dbReference>
<evidence type="ECO:0000259" key="1">
    <source>
        <dbReference type="PROSITE" id="PS01124"/>
    </source>
</evidence>
<comment type="caution">
    <text evidence="2">The sequence shown here is derived from an EMBL/GenBank/DDBJ whole genome shotgun (WGS) entry which is preliminary data.</text>
</comment>
<proteinExistence type="predicted"/>
<sequence length="186" mass="21595">MILCNNDILASMATIDSADAAGSPVLQVVPEILAFFEGMGPALDPVGMYLPCYHVVKEHELFLMMRYFYGDARLRCFFRDVIRPKDDFQTFVLSSYRHAESIAELARMAHMSESSFIRKFRDTFRESYHSWLVKQKAADIEHAVRSGIRDNDRLIRMFGFKSYLAFYRFCQRYLHCSPSALKTKCT</sequence>
<dbReference type="AlphaFoldDB" id="A0A1Y3QRT5"/>
<evidence type="ECO:0000313" key="2">
    <source>
        <dbReference type="EMBL" id="OUN02316.1"/>
    </source>
</evidence>
<name>A0A1Y3QRT5_9BACT</name>
<protein>
    <submittedName>
        <fullName evidence="2">AraC family transcriptional regulator</fullName>
    </submittedName>
</protein>
<dbReference type="GO" id="GO:0003700">
    <property type="term" value="F:DNA-binding transcription factor activity"/>
    <property type="evidence" value="ECO:0007669"/>
    <property type="project" value="InterPro"/>
</dbReference>
<dbReference type="Pfam" id="PF12833">
    <property type="entry name" value="HTH_18"/>
    <property type="match status" value="1"/>
</dbReference>
<organism evidence="2 3">
    <name type="scientific">Alistipes onderdonkii</name>
    <dbReference type="NCBI Taxonomy" id="328813"/>
    <lineage>
        <taxon>Bacteria</taxon>
        <taxon>Pseudomonadati</taxon>
        <taxon>Bacteroidota</taxon>
        <taxon>Bacteroidia</taxon>
        <taxon>Bacteroidales</taxon>
        <taxon>Rikenellaceae</taxon>
        <taxon>Alistipes</taxon>
    </lineage>
</organism>
<gene>
    <name evidence="2" type="ORF">B5G41_11600</name>
</gene>
<accession>A0A1Y3QRT5</accession>
<reference evidence="3" key="1">
    <citation type="submission" date="2017-04" db="EMBL/GenBank/DDBJ databases">
        <title>Function of individual gut microbiota members based on whole genome sequencing of pure cultures obtained from chicken caecum.</title>
        <authorList>
            <person name="Medvecky M."/>
            <person name="Cejkova D."/>
            <person name="Polansky O."/>
            <person name="Karasova D."/>
            <person name="Kubasova T."/>
            <person name="Cizek A."/>
            <person name="Rychlik I."/>
        </authorList>
    </citation>
    <scope>NUCLEOTIDE SEQUENCE [LARGE SCALE GENOMIC DNA]</scope>
    <source>
        <strain evidence="3">An90</strain>
    </source>
</reference>
<dbReference type="InterPro" id="IPR018060">
    <property type="entry name" value="HTH_AraC"/>
</dbReference>
<dbReference type="Proteomes" id="UP000195772">
    <property type="component" value="Unassembled WGS sequence"/>
</dbReference>
<dbReference type="PROSITE" id="PS01124">
    <property type="entry name" value="HTH_ARAC_FAMILY_2"/>
    <property type="match status" value="1"/>
</dbReference>
<feature type="domain" description="HTH araC/xylS-type" evidence="1">
    <location>
        <begin position="86"/>
        <end position="184"/>
    </location>
</feature>
<dbReference type="EMBL" id="NFHB01000008">
    <property type="protein sequence ID" value="OUN02316.1"/>
    <property type="molecule type" value="Genomic_DNA"/>
</dbReference>
<evidence type="ECO:0000313" key="3">
    <source>
        <dbReference type="Proteomes" id="UP000195772"/>
    </source>
</evidence>